<proteinExistence type="predicted"/>
<accession>A0A4Y2ANR3</accession>
<sequence length="118" mass="13505">MVHVKSDLESQNCPPVRMARKYLTGRLYVLMCVRQLVFIASPFSQCIVTNMEGRFPTVLVLWLGGQFYRSMYGNAEEMEPSTPTLATLPTKCGISKVLEFSSYLYYVAEIRIYPDESM</sequence>
<reference evidence="1 2" key="1">
    <citation type="journal article" date="2019" name="Sci. Rep.">
        <title>Orb-weaving spider Araneus ventricosus genome elucidates the spidroin gene catalogue.</title>
        <authorList>
            <person name="Kono N."/>
            <person name="Nakamura H."/>
            <person name="Ohtoshi R."/>
            <person name="Moran D.A.P."/>
            <person name="Shinohara A."/>
            <person name="Yoshida Y."/>
            <person name="Fujiwara M."/>
            <person name="Mori M."/>
            <person name="Tomita M."/>
            <person name="Arakawa K."/>
        </authorList>
    </citation>
    <scope>NUCLEOTIDE SEQUENCE [LARGE SCALE GENOMIC DNA]</scope>
</reference>
<evidence type="ECO:0000313" key="1">
    <source>
        <dbReference type="EMBL" id="GBL81418.1"/>
    </source>
</evidence>
<dbReference type="Proteomes" id="UP000499080">
    <property type="component" value="Unassembled WGS sequence"/>
</dbReference>
<comment type="caution">
    <text evidence="1">The sequence shown here is derived from an EMBL/GenBank/DDBJ whole genome shotgun (WGS) entry which is preliminary data.</text>
</comment>
<organism evidence="1 2">
    <name type="scientific">Araneus ventricosus</name>
    <name type="common">Orbweaver spider</name>
    <name type="synonym">Epeira ventricosa</name>
    <dbReference type="NCBI Taxonomy" id="182803"/>
    <lineage>
        <taxon>Eukaryota</taxon>
        <taxon>Metazoa</taxon>
        <taxon>Ecdysozoa</taxon>
        <taxon>Arthropoda</taxon>
        <taxon>Chelicerata</taxon>
        <taxon>Arachnida</taxon>
        <taxon>Araneae</taxon>
        <taxon>Araneomorphae</taxon>
        <taxon>Entelegynae</taxon>
        <taxon>Araneoidea</taxon>
        <taxon>Araneidae</taxon>
        <taxon>Araneus</taxon>
    </lineage>
</organism>
<dbReference type="EMBL" id="BGPR01232709">
    <property type="protein sequence ID" value="GBL81418.1"/>
    <property type="molecule type" value="Genomic_DNA"/>
</dbReference>
<dbReference type="AlphaFoldDB" id="A0A4Y2ANR3"/>
<protein>
    <submittedName>
        <fullName evidence="1">Uncharacterized protein</fullName>
    </submittedName>
</protein>
<evidence type="ECO:0000313" key="2">
    <source>
        <dbReference type="Proteomes" id="UP000499080"/>
    </source>
</evidence>
<keyword evidence="2" id="KW-1185">Reference proteome</keyword>
<name>A0A4Y2ANR3_ARAVE</name>
<gene>
    <name evidence="1" type="ORF">AVEN_107692_1</name>
</gene>